<dbReference type="InterPro" id="IPR047574">
    <property type="entry name" value="AD"/>
</dbReference>
<feature type="domain" description="AD" evidence="1">
    <location>
        <begin position="84"/>
        <end position="188"/>
    </location>
</feature>
<organism evidence="2 3">
    <name type="scientific">Dimorphilus gyrociliatus</name>
    <dbReference type="NCBI Taxonomy" id="2664684"/>
    <lineage>
        <taxon>Eukaryota</taxon>
        <taxon>Metazoa</taxon>
        <taxon>Spiralia</taxon>
        <taxon>Lophotrochozoa</taxon>
        <taxon>Annelida</taxon>
        <taxon>Polychaeta</taxon>
        <taxon>Polychaeta incertae sedis</taxon>
        <taxon>Dinophilidae</taxon>
        <taxon>Dimorphilus</taxon>
    </lineage>
</organism>
<dbReference type="InterPro" id="IPR019181">
    <property type="entry name" value="LSM12_ABD"/>
</dbReference>
<evidence type="ECO:0000313" key="3">
    <source>
        <dbReference type="Proteomes" id="UP000549394"/>
    </source>
</evidence>
<dbReference type="Pfam" id="PF09793">
    <property type="entry name" value="AD"/>
    <property type="match status" value="1"/>
</dbReference>
<sequence length="189" mass="21505">MADEKIEDEECLRKGTKVSVRCRDGREKTGEVVAFDPQNQILVLRRKAHSGKQHLFDIDMINMQFLESVSVVEEAKGDFDLTIDFAGKDEIDKRIQRNVEYKRTESRYVGLDVTPVGQNLCNYIRKTLEDVSWQEKSLLVFNGVKISPPYGPENVGIIPTKAAATSKGNDHALSHVRKIVEKFHKEKIC</sequence>
<reference evidence="2 3" key="1">
    <citation type="submission" date="2020-08" db="EMBL/GenBank/DDBJ databases">
        <authorList>
            <person name="Hejnol A."/>
        </authorList>
    </citation>
    <scope>NUCLEOTIDE SEQUENCE [LARGE SCALE GENOMIC DNA]</scope>
</reference>
<dbReference type="Proteomes" id="UP000549394">
    <property type="component" value="Unassembled WGS sequence"/>
</dbReference>
<dbReference type="InterPro" id="IPR039683">
    <property type="entry name" value="Lsm12-like"/>
</dbReference>
<dbReference type="InterPro" id="IPR048478">
    <property type="entry name" value="LSM12_LSM"/>
</dbReference>
<accession>A0A7I8VP23</accession>
<dbReference type="EMBL" id="CAJFCJ010000007">
    <property type="protein sequence ID" value="CAD5118001.1"/>
    <property type="molecule type" value="Genomic_DNA"/>
</dbReference>
<dbReference type="PANTHER" id="PTHR13542">
    <property type="entry name" value="LSM12 HOMOLOG"/>
    <property type="match status" value="1"/>
</dbReference>
<evidence type="ECO:0000259" key="1">
    <source>
        <dbReference type="PROSITE" id="PS52001"/>
    </source>
</evidence>
<dbReference type="SMART" id="SM00995">
    <property type="entry name" value="AD"/>
    <property type="match status" value="1"/>
</dbReference>
<name>A0A7I8VP23_9ANNE</name>
<evidence type="ECO:0000313" key="2">
    <source>
        <dbReference type="EMBL" id="CAD5118001.1"/>
    </source>
</evidence>
<comment type="caution">
    <text evidence="2">The sequence shown here is derived from an EMBL/GenBank/DDBJ whole genome shotgun (WGS) entry which is preliminary data.</text>
</comment>
<dbReference type="AlphaFoldDB" id="A0A7I8VP23"/>
<keyword evidence="3" id="KW-1185">Reference proteome</keyword>
<dbReference type="Pfam" id="PF21166">
    <property type="entry name" value="LSM12_LSM"/>
    <property type="match status" value="1"/>
</dbReference>
<protein>
    <submittedName>
        <fullName evidence="2">DgyrCDS6742</fullName>
    </submittedName>
</protein>
<dbReference type="OrthoDB" id="1057137at2759"/>
<proteinExistence type="predicted"/>
<dbReference type="PROSITE" id="PS52001">
    <property type="entry name" value="AD"/>
    <property type="match status" value="1"/>
</dbReference>
<gene>
    <name evidence="2" type="ORF">DGYR_LOCUS6454</name>
</gene>